<proteinExistence type="predicted"/>
<dbReference type="EMBL" id="JAPEUX010000007">
    <property type="protein sequence ID" value="KAJ4348303.1"/>
    <property type="molecule type" value="Genomic_DNA"/>
</dbReference>
<feature type="compositionally biased region" description="Acidic residues" evidence="1">
    <location>
        <begin position="22"/>
        <end position="33"/>
    </location>
</feature>
<dbReference type="RefSeq" id="XP_056067691.1">
    <property type="nucleotide sequence ID" value="XM_056218426.1"/>
</dbReference>
<accession>A0A9W8XDT7</accession>
<organism evidence="2 3">
    <name type="scientific">Didymosphaeria variabile</name>
    <dbReference type="NCBI Taxonomy" id="1932322"/>
    <lineage>
        <taxon>Eukaryota</taxon>
        <taxon>Fungi</taxon>
        <taxon>Dikarya</taxon>
        <taxon>Ascomycota</taxon>
        <taxon>Pezizomycotina</taxon>
        <taxon>Dothideomycetes</taxon>
        <taxon>Pleosporomycetidae</taxon>
        <taxon>Pleosporales</taxon>
        <taxon>Massarineae</taxon>
        <taxon>Didymosphaeriaceae</taxon>
        <taxon>Didymosphaeria</taxon>
    </lineage>
</organism>
<dbReference type="Proteomes" id="UP001140513">
    <property type="component" value="Unassembled WGS sequence"/>
</dbReference>
<keyword evidence="3" id="KW-1185">Reference proteome</keyword>
<dbReference type="GeneID" id="80913207"/>
<gene>
    <name evidence="2" type="ORF">N0V89_009677</name>
</gene>
<reference evidence="2" key="1">
    <citation type="submission" date="2022-10" db="EMBL/GenBank/DDBJ databases">
        <title>Tapping the CABI collections for fungal endophytes: first genome assemblies for Collariella, Neodidymelliopsis, Ascochyta clinopodiicola, Didymella pomorum, Didymosphaeria variabile, Neocosmospora piperis and Neocucurbitaria cava.</title>
        <authorList>
            <person name="Hill R."/>
        </authorList>
    </citation>
    <scope>NUCLEOTIDE SEQUENCE</scope>
    <source>
        <strain evidence="2">IMI 356815</strain>
    </source>
</reference>
<comment type="caution">
    <text evidence="2">The sequence shown here is derived from an EMBL/GenBank/DDBJ whole genome shotgun (WGS) entry which is preliminary data.</text>
</comment>
<evidence type="ECO:0000256" key="1">
    <source>
        <dbReference type="SAM" id="MobiDB-lite"/>
    </source>
</evidence>
<feature type="region of interest" description="Disordered" evidence="1">
    <location>
        <begin position="85"/>
        <end position="131"/>
    </location>
</feature>
<protein>
    <submittedName>
        <fullName evidence="2">Uncharacterized protein</fullName>
    </submittedName>
</protein>
<name>A0A9W8XDT7_9PLEO</name>
<evidence type="ECO:0000313" key="2">
    <source>
        <dbReference type="EMBL" id="KAJ4348303.1"/>
    </source>
</evidence>
<feature type="compositionally biased region" description="Acidic residues" evidence="1">
    <location>
        <begin position="40"/>
        <end position="58"/>
    </location>
</feature>
<dbReference type="AlphaFoldDB" id="A0A9W8XDT7"/>
<sequence length="131" mass="14951">MRKRARRPTNRYFGTHTAKGDEVEDEDDDEDYEDAVRDRDEDEDCIMSSDMSEDEGDYDDIKISEDDMTDAFDSYALQQELEQEWGEEGQTGMDIDDDDPLAPPKSSCGPPTPGLAFTLAHRTRSWTEEAL</sequence>
<evidence type="ECO:0000313" key="3">
    <source>
        <dbReference type="Proteomes" id="UP001140513"/>
    </source>
</evidence>
<feature type="region of interest" description="Disordered" evidence="1">
    <location>
        <begin position="1"/>
        <end position="60"/>
    </location>
</feature>